<dbReference type="InterPro" id="IPR007527">
    <property type="entry name" value="Znf_SWIM"/>
</dbReference>
<dbReference type="Proteomes" id="UP001140206">
    <property type="component" value="Chromosome 4"/>
</dbReference>
<dbReference type="InterPro" id="IPR004330">
    <property type="entry name" value="FAR1_DNA_bnd_dom"/>
</dbReference>
<comment type="function">
    <text evidence="2">Putative transcription activator involved in regulating light control of development.</text>
</comment>
<evidence type="ECO:0000313" key="4">
    <source>
        <dbReference type="EMBL" id="KAJ4758886.1"/>
    </source>
</evidence>
<keyword evidence="5" id="KW-1185">Reference proteome</keyword>
<dbReference type="InterPro" id="IPR018289">
    <property type="entry name" value="MULE_transposase_dom"/>
</dbReference>
<evidence type="ECO:0000259" key="3">
    <source>
        <dbReference type="PROSITE" id="PS50966"/>
    </source>
</evidence>
<keyword evidence="1 2" id="KW-0863">Zinc-finger</keyword>
<organism evidence="4 5">
    <name type="scientific">Rhynchospora pubera</name>
    <dbReference type="NCBI Taxonomy" id="906938"/>
    <lineage>
        <taxon>Eukaryota</taxon>
        <taxon>Viridiplantae</taxon>
        <taxon>Streptophyta</taxon>
        <taxon>Embryophyta</taxon>
        <taxon>Tracheophyta</taxon>
        <taxon>Spermatophyta</taxon>
        <taxon>Magnoliopsida</taxon>
        <taxon>Liliopsida</taxon>
        <taxon>Poales</taxon>
        <taxon>Cyperaceae</taxon>
        <taxon>Cyperoideae</taxon>
        <taxon>Rhynchosporeae</taxon>
        <taxon>Rhynchospora</taxon>
    </lineage>
</organism>
<gene>
    <name evidence="4" type="ORF">LUZ62_069261</name>
</gene>
<sequence>MESARTEADELIDEDYVQCLMSLDTNARASEADHSILSVPPANGSPPNPSNNMNISVSMVKETEATMEEPKEPELGMVFESDEAAKGFYNEYARRLGFPFRVGRSRRSKGAEEVVIMKRLVCSKEGVYRKKQSGEEGMRKRERISMREGCKAMMEVIRDAPGRWVISKLEKSHNHRLGTSNRVGYLRSRANFTDTASTSSDSKPNIPNFSNPEHSTFLQQNSFDEGGDSQVLLDYFRKKQSENPDFFYALQVDSNSCVTNALWADTRSKASYNCFGDVVTFDTTYKKNKYMMPVVVFSGLNHHLQPVIFGCALLVEETEFSLVWLFETWLAAMGGRAPVSIVTDQNRAVAAAVSKVFPGTRHRLCKWLILSRTKQKLSHLYNTHPALRAELESCVIESATVNSFETCWASIIEKYDLRKNSWLQVLFNIRQKWVPLYLKETFFGEMSPTQKMEMMNDFYKKHFNTRTSLKVFLTQFDMTMASQYEEEVMADLDSVRTPPALKTASLIEKQAANVYTKAVFNRFQEEFVQSLGYVVQKIRDAGTLHFSVTSDEESLDTFYVTYNAARKTADCTCKNFEFCGVLCRHIFGVLLIVDPRKLPDEYFLKRWSKNAKMDLEPEAGYGLAQDSINSRYSDLCGDAIRCGEKGGATLGIYRNAKEVLQKAYEEIIMLEKDANRVVHRDPININEEITIDDAMTDQLFPSWSIKLNYSDKFTWTTAQFILVTCIKLLTSKSSIVLTIVNGSQFVCGNFGS</sequence>
<comment type="subcellular location">
    <subcellularLocation>
        <location evidence="2">Nucleus</location>
    </subcellularLocation>
</comment>
<feature type="domain" description="SWIM-type" evidence="3">
    <location>
        <begin position="558"/>
        <end position="594"/>
    </location>
</feature>
<dbReference type="Pfam" id="PF03101">
    <property type="entry name" value="FAR1"/>
    <property type="match status" value="1"/>
</dbReference>
<dbReference type="GO" id="GO:0008270">
    <property type="term" value="F:zinc ion binding"/>
    <property type="evidence" value="ECO:0007669"/>
    <property type="project" value="UniProtKB-UniRule"/>
</dbReference>
<dbReference type="AlphaFoldDB" id="A0AAV8CU21"/>
<evidence type="ECO:0000313" key="5">
    <source>
        <dbReference type="Proteomes" id="UP001140206"/>
    </source>
</evidence>
<dbReference type="EMBL" id="JAMFTS010000004">
    <property type="protein sequence ID" value="KAJ4758886.1"/>
    <property type="molecule type" value="Genomic_DNA"/>
</dbReference>
<evidence type="ECO:0000256" key="1">
    <source>
        <dbReference type="PROSITE-ProRule" id="PRU00325"/>
    </source>
</evidence>
<dbReference type="PANTHER" id="PTHR31669">
    <property type="entry name" value="PROTEIN FAR1-RELATED SEQUENCE 10-RELATED"/>
    <property type="match status" value="1"/>
</dbReference>
<comment type="similarity">
    <text evidence="2">Belongs to the FHY3/FAR1 family.</text>
</comment>
<dbReference type="GO" id="GO:0005634">
    <property type="term" value="C:nucleus"/>
    <property type="evidence" value="ECO:0007669"/>
    <property type="project" value="UniProtKB-SubCell"/>
</dbReference>
<dbReference type="Pfam" id="PF10551">
    <property type="entry name" value="MULE"/>
    <property type="match status" value="1"/>
</dbReference>
<keyword evidence="2" id="KW-0539">Nucleus</keyword>
<dbReference type="PROSITE" id="PS50966">
    <property type="entry name" value="ZF_SWIM"/>
    <property type="match status" value="1"/>
</dbReference>
<keyword evidence="2" id="KW-0479">Metal-binding</keyword>
<dbReference type="GO" id="GO:0006355">
    <property type="term" value="P:regulation of DNA-templated transcription"/>
    <property type="evidence" value="ECO:0007669"/>
    <property type="project" value="UniProtKB-UniRule"/>
</dbReference>
<reference evidence="4" key="1">
    <citation type="submission" date="2022-08" db="EMBL/GenBank/DDBJ databases">
        <authorList>
            <person name="Marques A."/>
        </authorList>
    </citation>
    <scope>NUCLEOTIDE SEQUENCE</scope>
    <source>
        <strain evidence="4">RhyPub2mFocal</strain>
        <tissue evidence="4">Leaves</tissue>
    </source>
</reference>
<dbReference type="Pfam" id="PF04434">
    <property type="entry name" value="SWIM"/>
    <property type="match status" value="1"/>
</dbReference>
<keyword evidence="2" id="KW-0862">Zinc</keyword>
<comment type="caution">
    <text evidence="4">The sequence shown here is derived from an EMBL/GenBank/DDBJ whole genome shotgun (WGS) entry which is preliminary data.</text>
</comment>
<name>A0AAV8CU21_9POAL</name>
<accession>A0AAV8CU21</accession>
<evidence type="ECO:0000256" key="2">
    <source>
        <dbReference type="RuleBase" id="RU367018"/>
    </source>
</evidence>
<proteinExistence type="inferred from homology"/>
<protein>
    <recommendedName>
        <fullName evidence="2">Protein FAR1-RELATED SEQUENCE</fullName>
    </recommendedName>
</protein>
<dbReference type="InterPro" id="IPR031052">
    <property type="entry name" value="FHY3/FAR1"/>
</dbReference>
<dbReference type="PANTHER" id="PTHR31669:SF293">
    <property type="entry name" value="PROTEIN FAR1-RELATED SEQUENCE"/>
    <property type="match status" value="1"/>
</dbReference>